<feature type="transmembrane region" description="Helical" evidence="1">
    <location>
        <begin position="63"/>
        <end position="82"/>
    </location>
</feature>
<dbReference type="InterPro" id="IPR005182">
    <property type="entry name" value="YdbS-like_PH"/>
</dbReference>
<dbReference type="STRING" id="390242.SAMN04488024_109186"/>
<organism evidence="3 4">
    <name type="scientific">Pedobacter soli</name>
    <dbReference type="NCBI Taxonomy" id="390242"/>
    <lineage>
        <taxon>Bacteria</taxon>
        <taxon>Pseudomonadati</taxon>
        <taxon>Bacteroidota</taxon>
        <taxon>Sphingobacteriia</taxon>
        <taxon>Sphingobacteriales</taxon>
        <taxon>Sphingobacteriaceae</taxon>
        <taxon>Pedobacter</taxon>
    </lineage>
</organism>
<dbReference type="RefSeq" id="WP_090771346.1">
    <property type="nucleotide sequence ID" value="NZ_FMZH01000009.1"/>
</dbReference>
<dbReference type="PANTHER" id="PTHR34473">
    <property type="entry name" value="UPF0699 TRANSMEMBRANE PROTEIN YDBS"/>
    <property type="match status" value="1"/>
</dbReference>
<proteinExistence type="predicted"/>
<dbReference type="AlphaFoldDB" id="A0A1G6YZG6"/>
<evidence type="ECO:0000313" key="4">
    <source>
        <dbReference type="Proteomes" id="UP000199455"/>
    </source>
</evidence>
<feature type="transmembrane region" description="Helical" evidence="1">
    <location>
        <begin position="34"/>
        <end position="57"/>
    </location>
</feature>
<keyword evidence="4" id="KW-1185">Reference proteome</keyword>
<name>A0A1G6YZG6_9SPHI</name>
<evidence type="ECO:0000256" key="1">
    <source>
        <dbReference type="SAM" id="Phobius"/>
    </source>
</evidence>
<keyword evidence="1" id="KW-0472">Membrane</keyword>
<reference evidence="4" key="1">
    <citation type="submission" date="2016-10" db="EMBL/GenBank/DDBJ databases">
        <authorList>
            <person name="Varghese N."/>
            <person name="Submissions S."/>
        </authorList>
    </citation>
    <scope>NUCLEOTIDE SEQUENCE [LARGE SCALE GENOMIC DNA]</scope>
    <source>
        <strain evidence="4">DSM 18609</strain>
    </source>
</reference>
<dbReference type="EMBL" id="FMZH01000009">
    <property type="protein sequence ID" value="SDD95701.1"/>
    <property type="molecule type" value="Genomic_DNA"/>
</dbReference>
<keyword evidence="1" id="KW-0812">Transmembrane</keyword>
<evidence type="ECO:0000259" key="2">
    <source>
        <dbReference type="Pfam" id="PF03703"/>
    </source>
</evidence>
<evidence type="ECO:0000313" key="3">
    <source>
        <dbReference type="EMBL" id="SDD95701.1"/>
    </source>
</evidence>
<keyword evidence="1" id="KW-1133">Transmembrane helix</keyword>
<dbReference type="PANTHER" id="PTHR34473:SF2">
    <property type="entry name" value="UPF0699 TRANSMEMBRANE PROTEIN YDBT"/>
    <property type="match status" value="1"/>
</dbReference>
<gene>
    <name evidence="3" type="ORF">SAMN04488024_109186</name>
</gene>
<accession>A0A1G6YZG6</accession>
<sequence>MPTETFTNEVIDISSLPKYEEIALQHPHSDYWKIICINLSIFLGLIGIGAAMLLFFINEVGTHAFLITAIYLALAAILFLLFRASFKKRGYSIRTHDVIYKSGIIAESTTIVPLNRIQHIELNEGILSRVFHLGSLQIFTAGGQTGHIHISGIPIETAKNIRDLLLKKLDLTENQTIDQAAS</sequence>
<protein>
    <recommendedName>
        <fullName evidence="2">YdbS-like PH domain-containing protein</fullName>
    </recommendedName>
</protein>
<dbReference type="Proteomes" id="UP000199455">
    <property type="component" value="Unassembled WGS sequence"/>
</dbReference>
<feature type="domain" description="YdbS-like PH" evidence="2">
    <location>
        <begin position="88"/>
        <end position="164"/>
    </location>
</feature>
<dbReference type="Pfam" id="PF03703">
    <property type="entry name" value="bPH_2"/>
    <property type="match status" value="1"/>
</dbReference>